<reference evidence="1 2" key="1">
    <citation type="journal article" date="2016" name="Front. Microbiol.">
        <title>Genomic Resource of Rice Seed Associated Bacteria.</title>
        <authorList>
            <person name="Midha S."/>
            <person name="Bansal K."/>
            <person name="Sharma S."/>
            <person name="Kumar N."/>
            <person name="Patil P.P."/>
            <person name="Chaudhry V."/>
            <person name="Patil P.B."/>
        </authorList>
    </citation>
    <scope>NUCLEOTIDE SEQUENCE [LARGE SCALE GENOMIC DNA]</scope>
    <source>
        <strain evidence="1 2">RSA11</strain>
    </source>
</reference>
<gene>
    <name evidence="1" type="ORF">RSA11_04515</name>
</gene>
<evidence type="ECO:0000313" key="1">
    <source>
        <dbReference type="EMBL" id="KTR27927.1"/>
    </source>
</evidence>
<comment type="caution">
    <text evidence="1">The sequence shown here is derived from an EMBL/GenBank/DDBJ whole genome shotgun (WGS) entry which is preliminary data.</text>
</comment>
<evidence type="ECO:0000313" key="2">
    <source>
        <dbReference type="Proteomes" id="UP000072605"/>
    </source>
</evidence>
<accession>A0AAW3MH05</accession>
<sequence>MSAKQFDVRKELLSRPNEWVGAFQLSGRWLKVGFRTDVMYPVATPYWEDSIERVMPQAFKDELDRCIPIEDVPEEERT</sequence>
<dbReference type="RefSeq" id="WP_058713222.1">
    <property type="nucleotide sequence ID" value="NZ_LDQV01000012.1"/>
</dbReference>
<organism evidence="1 2">
    <name type="scientific">Exiguobacterium indicum</name>
    <dbReference type="NCBI Taxonomy" id="296995"/>
    <lineage>
        <taxon>Bacteria</taxon>
        <taxon>Bacillati</taxon>
        <taxon>Bacillota</taxon>
        <taxon>Bacilli</taxon>
        <taxon>Bacillales</taxon>
        <taxon>Bacillales Family XII. Incertae Sedis</taxon>
        <taxon>Exiguobacterium</taxon>
    </lineage>
</organism>
<dbReference type="Proteomes" id="UP000072605">
    <property type="component" value="Unassembled WGS sequence"/>
</dbReference>
<name>A0AAW3MH05_9BACL</name>
<dbReference type="AlphaFoldDB" id="A0AAW3MH05"/>
<protein>
    <submittedName>
        <fullName evidence="1">Uncharacterized protein</fullName>
    </submittedName>
</protein>
<proteinExistence type="predicted"/>
<dbReference type="EMBL" id="LDQV01000012">
    <property type="protein sequence ID" value="KTR27927.1"/>
    <property type="molecule type" value="Genomic_DNA"/>
</dbReference>